<feature type="transmembrane region" description="Helical" evidence="1">
    <location>
        <begin position="150"/>
        <end position="169"/>
    </location>
</feature>
<evidence type="ECO:0000313" key="2">
    <source>
        <dbReference type="EMBL" id="TDP11648.1"/>
    </source>
</evidence>
<protein>
    <submittedName>
        <fullName evidence="2">DUF2975 family protein</fullName>
    </submittedName>
</protein>
<dbReference type="Pfam" id="PF11188">
    <property type="entry name" value="DUF2975"/>
    <property type="match status" value="1"/>
</dbReference>
<dbReference type="InterPro" id="IPR021354">
    <property type="entry name" value="DUF2975"/>
</dbReference>
<gene>
    <name evidence="2" type="ORF">DFR39_10219</name>
</gene>
<keyword evidence="3" id="KW-1185">Reference proteome</keyword>
<dbReference type="AlphaFoldDB" id="A0A4R6N8G4"/>
<dbReference type="RefSeq" id="WP_133602440.1">
    <property type="nucleotide sequence ID" value="NZ_JAUFPJ010000002.1"/>
</dbReference>
<sequence>MKNTPQALDAQRRIARLARWVRLICALLGLLMLGVPALFWAQPGWVESVARSEWGLSALQLDGLARLGGLAASLLSSAVALWALWQVWQLFGCLGRGELFSQRTAQYLQKSGAALLLLVLALPLSRTLAVLALTLGNPAGKRMLVLNLDFNQLACLLAGLVLLALARVMHEAARVADENASFV</sequence>
<organism evidence="2 3">
    <name type="scientific">Roseateles asaccharophilus</name>
    <dbReference type="NCBI Taxonomy" id="582607"/>
    <lineage>
        <taxon>Bacteria</taxon>
        <taxon>Pseudomonadati</taxon>
        <taxon>Pseudomonadota</taxon>
        <taxon>Betaproteobacteria</taxon>
        <taxon>Burkholderiales</taxon>
        <taxon>Sphaerotilaceae</taxon>
        <taxon>Roseateles</taxon>
    </lineage>
</organism>
<keyword evidence="1" id="KW-1133">Transmembrane helix</keyword>
<feature type="transmembrane region" description="Helical" evidence="1">
    <location>
        <begin position="70"/>
        <end position="91"/>
    </location>
</feature>
<comment type="caution">
    <text evidence="2">The sequence shown here is derived from an EMBL/GenBank/DDBJ whole genome shotgun (WGS) entry which is preliminary data.</text>
</comment>
<proteinExistence type="predicted"/>
<name>A0A4R6N8G4_9BURK</name>
<evidence type="ECO:0000313" key="3">
    <source>
        <dbReference type="Proteomes" id="UP000295357"/>
    </source>
</evidence>
<dbReference type="Proteomes" id="UP000295357">
    <property type="component" value="Unassembled WGS sequence"/>
</dbReference>
<feature type="transmembrane region" description="Helical" evidence="1">
    <location>
        <begin position="112"/>
        <end position="135"/>
    </location>
</feature>
<dbReference type="EMBL" id="SNXE01000002">
    <property type="protein sequence ID" value="TDP11648.1"/>
    <property type="molecule type" value="Genomic_DNA"/>
</dbReference>
<accession>A0A4R6N8G4</accession>
<keyword evidence="1" id="KW-0472">Membrane</keyword>
<feature type="transmembrane region" description="Helical" evidence="1">
    <location>
        <begin position="20"/>
        <end position="41"/>
    </location>
</feature>
<reference evidence="2 3" key="1">
    <citation type="submission" date="2019-03" db="EMBL/GenBank/DDBJ databases">
        <title>Genomic Encyclopedia of Type Strains, Phase IV (KMG-IV): sequencing the most valuable type-strain genomes for metagenomic binning, comparative biology and taxonomic classification.</title>
        <authorList>
            <person name="Goeker M."/>
        </authorList>
    </citation>
    <scope>NUCLEOTIDE SEQUENCE [LARGE SCALE GENOMIC DNA]</scope>
    <source>
        <strain evidence="2 3">DSM 25082</strain>
    </source>
</reference>
<evidence type="ECO:0000256" key="1">
    <source>
        <dbReference type="SAM" id="Phobius"/>
    </source>
</evidence>
<keyword evidence="1" id="KW-0812">Transmembrane</keyword>